<accession>A0ABZ0X212</accession>
<evidence type="ECO:0000256" key="6">
    <source>
        <dbReference type="PROSITE-ProRule" id="PRU00169"/>
    </source>
</evidence>
<evidence type="ECO:0000259" key="9">
    <source>
        <dbReference type="PROSITE" id="PS51755"/>
    </source>
</evidence>
<dbReference type="RefSeq" id="WP_018624810.1">
    <property type="nucleotide sequence ID" value="NZ_CP140158.1"/>
</dbReference>
<evidence type="ECO:0000313" key="11">
    <source>
        <dbReference type="Proteomes" id="UP001324185"/>
    </source>
</evidence>
<evidence type="ECO:0000256" key="1">
    <source>
        <dbReference type="ARBA" id="ARBA00022553"/>
    </source>
</evidence>
<keyword evidence="2" id="KW-0902">Two-component regulatory system</keyword>
<evidence type="ECO:0000313" key="10">
    <source>
        <dbReference type="EMBL" id="WQG84342.1"/>
    </source>
</evidence>
<dbReference type="Pfam" id="PF00072">
    <property type="entry name" value="Response_reg"/>
    <property type="match status" value="1"/>
</dbReference>
<dbReference type="SUPFAM" id="SSF52172">
    <property type="entry name" value="CheY-like"/>
    <property type="match status" value="1"/>
</dbReference>
<dbReference type="Gene3D" id="6.10.250.690">
    <property type="match status" value="1"/>
</dbReference>
<evidence type="ECO:0000256" key="5">
    <source>
        <dbReference type="ARBA" id="ARBA00023163"/>
    </source>
</evidence>
<reference evidence="10 11" key="1">
    <citation type="submission" date="2023-11" db="EMBL/GenBank/DDBJ databases">
        <title>MicrobeMod: A computational toolkit for identifying prokaryotic methylation and restriction-modification with nanopore sequencing.</title>
        <authorList>
            <person name="Crits-Christoph A."/>
            <person name="Kang S.C."/>
            <person name="Lee H."/>
            <person name="Ostrov N."/>
        </authorList>
    </citation>
    <scope>NUCLEOTIDE SEQUENCE [LARGE SCALE GENOMIC DNA]</scope>
    <source>
        <strain evidence="10 11">DSMZ 16071</strain>
    </source>
</reference>
<dbReference type="PROSITE" id="PS50110">
    <property type="entry name" value="RESPONSE_REGULATORY"/>
    <property type="match status" value="1"/>
</dbReference>
<dbReference type="PANTHER" id="PTHR48111:SF71">
    <property type="entry name" value="TRANSCRIPTIONAL REGULATORY PROTEIN PHOP"/>
    <property type="match status" value="1"/>
</dbReference>
<evidence type="ECO:0000256" key="2">
    <source>
        <dbReference type="ARBA" id="ARBA00023012"/>
    </source>
</evidence>
<keyword evidence="1 6" id="KW-0597">Phosphoprotein</keyword>
<evidence type="ECO:0000256" key="3">
    <source>
        <dbReference type="ARBA" id="ARBA00023015"/>
    </source>
</evidence>
<sequence length="224" mass="25315">MKLLLVEDDDALRQQLVSALKAQNYVVEEAPNGEEALYLAREYQFDLGIFDLGLPDISGMEVIATLRDEDVQFPVLILTARGHWQDKVDGLAAGADDYLVKPFQTEELLARINALLRRASGYAKPEIIKGPISLNSLKQEVKVNGQVMDLTAYEYKVLEYLMLNPDKVVSKTELTEHLYAQDHDRDSNVLEVFVGRLRKKIDPDGTIKPIDTLRGRGYRLRADL</sequence>
<keyword evidence="5" id="KW-0804">Transcription</keyword>
<organism evidence="10 11">
    <name type="scientific">Kangiella aquimarina</name>
    <dbReference type="NCBI Taxonomy" id="261965"/>
    <lineage>
        <taxon>Bacteria</taxon>
        <taxon>Pseudomonadati</taxon>
        <taxon>Pseudomonadota</taxon>
        <taxon>Gammaproteobacteria</taxon>
        <taxon>Kangiellales</taxon>
        <taxon>Kangiellaceae</taxon>
        <taxon>Kangiella</taxon>
    </lineage>
</organism>
<proteinExistence type="predicted"/>
<dbReference type="PANTHER" id="PTHR48111">
    <property type="entry name" value="REGULATOR OF RPOS"/>
    <property type="match status" value="1"/>
</dbReference>
<feature type="domain" description="OmpR/PhoB-type" evidence="9">
    <location>
        <begin position="124"/>
        <end position="222"/>
    </location>
</feature>
<name>A0ABZ0X212_9GAMM</name>
<dbReference type="InterPro" id="IPR036388">
    <property type="entry name" value="WH-like_DNA-bd_sf"/>
</dbReference>
<feature type="DNA-binding region" description="OmpR/PhoB-type" evidence="7">
    <location>
        <begin position="124"/>
        <end position="222"/>
    </location>
</feature>
<dbReference type="Pfam" id="PF00486">
    <property type="entry name" value="Trans_reg_C"/>
    <property type="match status" value="1"/>
</dbReference>
<dbReference type="Gene3D" id="1.10.10.10">
    <property type="entry name" value="Winged helix-like DNA-binding domain superfamily/Winged helix DNA-binding domain"/>
    <property type="match status" value="1"/>
</dbReference>
<dbReference type="SMART" id="SM00862">
    <property type="entry name" value="Trans_reg_C"/>
    <property type="match status" value="1"/>
</dbReference>
<feature type="domain" description="Response regulatory" evidence="8">
    <location>
        <begin position="2"/>
        <end position="116"/>
    </location>
</feature>
<feature type="modified residue" description="4-aspartylphosphate" evidence="6">
    <location>
        <position position="51"/>
    </location>
</feature>
<keyword evidence="4 7" id="KW-0238">DNA-binding</keyword>
<protein>
    <submittedName>
        <fullName evidence="10">Response regulator transcription factor</fullName>
    </submittedName>
</protein>
<dbReference type="CDD" id="cd00383">
    <property type="entry name" value="trans_reg_C"/>
    <property type="match status" value="1"/>
</dbReference>
<dbReference type="SMART" id="SM00448">
    <property type="entry name" value="REC"/>
    <property type="match status" value="1"/>
</dbReference>
<evidence type="ECO:0000256" key="7">
    <source>
        <dbReference type="PROSITE-ProRule" id="PRU01091"/>
    </source>
</evidence>
<dbReference type="InterPro" id="IPR001867">
    <property type="entry name" value="OmpR/PhoB-type_DNA-bd"/>
</dbReference>
<evidence type="ECO:0000256" key="4">
    <source>
        <dbReference type="ARBA" id="ARBA00023125"/>
    </source>
</evidence>
<dbReference type="InterPro" id="IPR011006">
    <property type="entry name" value="CheY-like_superfamily"/>
</dbReference>
<dbReference type="Proteomes" id="UP001324185">
    <property type="component" value="Chromosome"/>
</dbReference>
<keyword evidence="11" id="KW-1185">Reference proteome</keyword>
<dbReference type="InterPro" id="IPR039420">
    <property type="entry name" value="WalR-like"/>
</dbReference>
<gene>
    <name evidence="10" type="ORF">SR900_07675</name>
</gene>
<dbReference type="EMBL" id="CP140158">
    <property type="protein sequence ID" value="WQG84342.1"/>
    <property type="molecule type" value="Genomic_DNA"/>
</dbReference>
<evidence type="ECO:0000259" key="8">
    <source>
        <dbReference type="PROSITE" id="PS50110"/>
    </source>
</evidence>
<keyword evidence="3" id="KW-0805">Transcription regulation</keyword>
<dbReference type="InterPro" id="IPR001789">
    <property type="entry name" value="Sig_transdc_resp-reg_receiver"/>
</dbReference>
<dbReference type="PROSITE" id="PS51755">
    <property type="entry name" value="OMPR_PHOB"/>
    <property type="match status" value="1"/>
</dbReference>
<dbReference type="Gene3D" id="3.40.50.2300">
    <property type="match status" value="1"/>
</dbReference>